<name>A0ABT4YVF8_9VIBR</name>
<sequence length="266" mass="28475">MKILHSLPSASRRRFMRDALRTAVGVGAATTVLGLQTKQSKADTSGVPIRPPGALAEPEFLNSCLRCGLCVQACPYDTLKLATMLSPVATGTPYFTARSIPCEMCDDIPCVVECPSGALDKGLTDIAKAKMGTAVLIDHETCLNWQGLRCDVCYRVCPLIDEAITLEPIRNQRTGVHASFIPTVVSDKCTGCGKCEEACVLEETAIKVVPIALAKGELGHHYRLGWEEKANHGGESLIPEQLDLPNRKPLGNPDGIKPDGPKQGGL</sequence>
<dbReference type="InterPro" id="IPR017900">
    <property type="entry name" value="4Fe4S_Fe_S_CS"/>
</dbReference>
<dbReference type="PANTHER" id="PTHR42859">
    <property type="entry name" value="OXIDOREDUCTASE"/>
    <property type="match status" value="1"/>
</dbReference>
<dbReference type="RefSeq" id="WP_272139392.1">
    <property type="nucleotide sequence ID" value="NZ_JAQLOI010000003.1"/>
</dbReference>
<protein>
    <submittedName>
        <fullName evidence="10">Ferredoxin-type protein NapG</fullName>
    </submittedName>
</protein>
<evidence type="ECO:0000256" key="8">
    <source>
        <dbReference type="SAM" id="MobiDB-lite"/>
    </source>
</evidence>
<dbReference type="InterPro" id="IPR006311">
    <property type="entry name" value="TAT_signal"/>
</dbReference>
<keyword evidence="3" id="KW-0479">Metal-binding</keyword>
<dbReference type="Gene3D" id="3.30.70.20">
    <property type="match status" value="2"/>
</dbReference>
<feature type="domain" description="4Fe-4S ferredoxin-type" evidence="9">
    <location>
        <begin position="56"/>
        <end position="84"/>
    </location>
</feature>
<keyword evidence="5" id="KW-0249">Electron transport</keyword>
<organism evidence="10 11">
    <name type="scientific">Vibrio algarum</name>
    <dbReference type="NCBI Taxonomy" id="3020714"/>
    <lineage>
        <taxon>Bacteria</taxon>
        <taxon>Pseudomonadati</taxon>
        <taxon>Pseudomonadota</taxon>
        <taxon>Gammaproteobacteria</taxon>
        <taxon>Vibrionales</taxon>
        <taxon>Vibrionaceae</taxon>
        <taxon>Vibrio</taxon>
    </lineage>
</organism>
<keyword evidence="6" id="KW-0408">Iron</keyword>
<evidence type="ECO:0000256" key="1">
    <source>
        <dbReference type="ARBA" id="ARBA00022448"/>
    </source>
</evidence>
<evidence type="ECO:0000256" key="3">
    <source>
        <dbReference type="ARBA" id="ARBA00022723"/>
    </source>
</evidence>
<dbReference type="EMBL" id="JAQLOI010000003">
    <property type="protein sequence ID" value="MDB1125561.1"/>
    <property type="molecule type" value="Genomic_DNA"/>
</dbReference>
<dbReference type="InterPro" id="IPR004494">
    <property type="entry name" value="MauM_NapG"/>
</dbReference>
<dbReference type="SUPFAM" id="SSF54862">
    <property type="entry name" value="4Fe-4S ferredoxins"/>
    <property type="match status" value="1"/>
</dbReference>
<dbReference type="Pfam" id="PF12838">
    <property type="entry name" value="Fer4_7"/>
    <property type="match status" value="2"/>
</dbReference>
<reference evidence="10 11" key="1">
    <citation type="submission" date="2023-01" db="EMBL/GenBank/DDBJ databases">
        <title>Vibrio sp. KJ40-1 sp.nov, isolated from marine algae.</title>
        <authorList>
            <person name="Butt M."/>
            <person name="Kim J.M.J."/>
            <person name="Jeon C.O.C."/>
        </authorList>
    </citation>
    <scope>NUCLEOTIDE SEQUENCE [LARGE SCALE GENOMIC DNA]</scope>
    <source>
        <strain evidence="10 11">KJ40-1</strain>
    </source>
</reference>
<keyword evidence="7" id="KW-0411">Iron-sulfur</keyword>
<evidence type="ECO:0000256" key="5">
    <source>
        <dbReference type="ARBA" id="ARBA00022982"/>
    </source>
</evidence>
<dbReference type="Proteomes" id="UP001210678">
    <property type="component" value="Unassembled WGS sequence"/>
</dbReference>
<evidence type="ECO:0000313" key="10">
    <source>
        <dbReference type="EMBL" id="MDB1125561.1"/>
    </source>
</evidence>
<dbReference type="PANTHER" id="PTHR42859:SF10">
    <property type="entry name" value="DIMETHYLSULFOXIDE REDUCTASE CHAIN B"/>
    <property type="match status" value="1"/>
</dbReference>
<dbReference type="NCBIfam" id="TIGR00397">
    <property type="entry name" value="mauM_napG"/>
    <property type="match status" value="1"/>
</dbReference>
<keyword evidence="11" id="KW-1185">Reference proteome</keyword>
<feature type="domain" description="4Fe-4S ferredoxin-type" evidence="9">
    <location>
        <begin position="133"/>
        <end position="169"/>
    </location>
</feature>
<dbReference type="PROSITE" id="PS51318">
    <property type="entry name" value="TAT"/>
    <property type="match status" value="1"/>
</dbReference>
<dbReference type="InterPro" id="IPR050294">
    <property type="entry name" value="RnfB_subfamily"/>
</dbReference>
<evidence type="ECO:0000256" key="7">
    <source>
        <dbReference type="ARBA" id="ARBA00023014"/>
    </source>
</evidence>
<feature type="domain" description="4Fe-4S ferredoxin-type" evidence="9">
    <location>
        <begin position="180"/>
        <end position="211"/>
    </location>
</feature>
<evidence type="ECO:0000313" key="11">
    <source>
        <dbReference type="Proteomes" id="UP001210678"/>
    </source>
</evidence>
<evidence type="ECO:0000256" key="4">
    <source>
        <dbReference type="ARBA" id="ARBA00022737"/>
    </source>
</evidence>
<dbReference type="InterPro" id="IPR017896">
    <property type="entry name" value="4Fe4S_Fe-S-bd"/>
</dbReference>
<keyword evidence="1" id="KW-0813">Transport</keyword>
<keyword evidence="2" id="KW-0004">4Fe-4S</keyword>
<proteinExistence type="predicted"/>
<gene>
    <name evidence="10" type="primary">napG</name>
    <name evidence="10" type="ORF">PGX00_18600</name>
</gene>
<dbReference type="NCBIfam" id="NF007012">
    <property type="entry name" value="PRK09476.1"/>
    <property type="match status" value="1"/>
</dbReference>
<feature type="region of interest" description="Disordered" evidence="8">
    <location>
        <begin position="237"/>
        <end position="266"/>
    </location>
</feature>
<accession>A0ABT4YVF8</accession>
<dbReference type="CDD" id="cd16373">
    <property type="entry name" value="DMSOR_beta_like"/>
    <property type="match status" value="1"/>
</dbReference>
<evidence type="ECO:0000259" key="9">
    <source>
        <dbReference type="PROSITE" id="PS51379"/>
    </source>
</evidence>
<evidence type="ECO:0000256" key="2">
    <source>
        <dbReference type="ARBA" id="ARBA00022485"/>
    </source>
</evidence>
<evidence type="ECO:0000256" key="6">
    <source>
        <dbReference type="ARBA" id="ARBA00023004"/>
    </source>
</evidence>
<comment type="caution">
    <text evidence="10">The sequence shown here is derived from an EMBL/GenBank/DDBJ whole genome shotgun (WGS) entry which is preliminary data.</text>
</comment>
<dbReference type="PROSITE" id="PS51379">
    <property type="entry name" value="4FE4S_FER_2"/>
    <property type="match status" value="3"/>
</dbReference>
<keyword evidence="4" id="KW-0677">Repeat</keyword>
<dbReference type="PROSITE" id="PS00198">
    <property type="entry name" value="4FE4S_FER_1"/>
    <property type="match status" value="1"/>
</dbReference>